<comment type="caution">
    <text evidence="1">The sequence shown here is derived from an EMBL/GenBank/DDBJ whole genome shotgun (WGS) entry which is preliminary data.</text>
</comment>
<evidence type="ECO:0000313" key="1">
    <source>
        <dbReference type="EMBL" id="PIR94632.1"/>
    </source>
</evidence>
<gene>
    <name evidence="1" type="ORF">COT97_00005</name>
</gene>
<dbReference type="AlphaFoldDB" id="A0A2H0V6E0"/>
<evidence type="ECO:0000313" key="2">
    <source>
        <dbReference type="Proteomes" id="UP000229901"/>
    </source>
</evidence>
<name>A0A2H0V6E0_9BACT</name>
<accession>A0A2H0V6E0</accession>
<dbReference type="Proteomes" id="UP000229901">
    <property type="component" value="Unassembled WGS sequence"/>
</dbReference>
<reference evidence="2" key="1">
    <citation type="submission" date="2017-09" db="EMBL/GenBank/DDBJ databases">
        <title>Depth-based differentiation of microbial function through sediment-hosted aquifers and enrichment of novel symbionts in the deep terrestrial subsurface.</title>
        <authorList>
            <person name="Probst A.J."/>
            <person name="Ladd B."/>
            <person name="Jarett J.K."/>
            <person name="Geller-Mcgrath D.E."/>
            <person name="Sieber C.M.K."/>
            <person name="Emerson J.B."/>
            <person name="Anantharaman K."/>
            <person name="Thomas B.C."/>
            <person name="Malmstrom R."/>
            <person name="Stieglmeier M."/>
            <person name="Klingl A."/>
            <person name="Woyke T."/>
            <person name="Ryan C.M."/>
            <person name="Banfield J.F."/>
        </authorList>
    </citation>
    <scope>NUCLEOTIDE SEQUENCE [LARGE SCALE GENOMIC DNA]</scope>
</reference>
<protein>
    <submittedName>
        <fullName evidence="1">Uncharacterized protein</fullName>
    </submittedName>
</protein>
<proteinExistence type="predicted"/>
<sequence length="100" mass="12092">MSQVTKITELRSRAKYSLWWTLTGADAKLVKKLGIKNRGEPMYQSQLAELQIRRMQQDLWWKMMSPPCREFLKDLIQDSKMFNRNRRIDLELGRIRIFLF</sequence>
<dbReference type="EMBL" id="PFAP01000001">
    <property type="protein sequence ID" value="PIR94632.1"/>
    <property type="molecule type" value="Genomic_DNA"/>
</dbReference>
<organism evidence="1 2">
    <name type="scientific">Candidatus Falkowbacteria bacterium CG10_big_fil_rev_8_21_14_0_10_39_11</name>
    <dbReference type="NCBI Taxonomy" id="1974565"/>
    <lineage>
        <taxon>Bacteria</taxon>
        <taxon>Candidatus Falkowiibacteriota</taxon>
    </lineage>
</organism>